<sequence length="581" mass="64543">MDSSWNPQHSRSDSFTSHTSSSSSVPYQLNSPQETTSLRGFHTYHNGPLLSSSSPRLGFNEYQFLDLIKTASGDELLRSGNQEFSNMYKELLDLRAEKKALNNIALPQQQQQTQNHNDTKRSKKPSSVSTVNALLERYSADDIERRDYSECSFPTSEAWTTHREQYKSRTGKELEKLGFLEDEEGKQISDRRRHDMSDSLYTAFSELYGNWAEPSQWKRRSDTALTYVILYMVKSNDYYELGLCDGWWKVDKLCSVRYSDWKRDRMPNCKRFFPDPSGTSNLSSKHSLPKAAEDEPRRKKPKKSHPSPPDSTSNTTSDSSSPDSSTKLPEITTSEPAKSPAISDPVPLDDAMSATPTDFSDTILPDQARPINAPASNTTPKAPDSLSCNESHDLPRSTRLPVPSGATELPAASPKPVIAPNEAQLAVDSVKSTESLSLPLNQDADTPTSQAADSATKSRIRHRPNPLKHVQAAPSSVEAPPRTSLSNPESTVATMVTNAGTVKPTTKTKPIVTTTSNGEKNLFSIDYKEKNPDASQDECNAAWEAVKKDQLQHKEWKKKSRNARNEAKGKQKADGTAQVEE</sequence>
<evidence type="ECO:0000313" key="2">
    <source>
        <dbReference type="EMBL" id="KAK7032575.1"/>
    </source>
</evidence>
<evidence type="ECO:0000313" key="4">
    <source>
        <dbReference type="Proteomes" id="UP001383192"/>
    </source>
</evidence>
<feature type="region of interest" description="Disordered" evidence="1">
    <location>
        <begin position="495"/>
        <end position="514"/>
    </location>
</feature>
<feature type="compositionally biased region" description="Low complexity" evidence="1">
    <location>
        <begin position="501"/>
        <end position="514"/>
    </location>
</feature>
<evidence type="ECO:0000313" key="3">
    <source>
        <dbReference type="EMBL" id="KAK7049984.1"/>
    </source>
</evidence>
<proteinExistence type="predicted"/>
<feature type="region of interest" description="Disordered" evidence="1">
    <location>
        <begin position="272"/>
        <end position="489"/>
    </location>
</feature>
<organism evidence="2 4">
    <name type="scientific">Paramarasmius palmivorus</name>
    <dbReference type="NCBI Taxonomy" id="297713"/>
    <lineage>
        <taxon>Eukaryota</taxon>
        <taxon>Fungi</taxon>
        <taxon>Dikarya</taxon>
        <taxon>Basidiomycota</taxon>
        <taxon>Agaricomycotina</taxon>
        <taxon>Agaricomycetes</taxon>
        <taxon>Agaricomycetidae</taxon>
        <taxon>Agaricales</taxon>
        <taxon>Marasmiineae</taxon>
        <taxon>Marasmiaceae</taxon>
        <taxon>Paramarasmius</taxon>
    </lineage>
</organism>
<dbReference type="EMBL" id="JAYKXP010000015">
    <property type="protein sequence ID" value="KAK7049984.1"/>
    <property type="molecule type" value="Genomic_DNA"/>
</dbReference>
<gene>
    <name evidence="3" type="ORF">VNI00_005415</name>
    <name evidence="2" type="ORF">VNI00_012986</name>
</gene>
<accession>A0AAW0C1V6</accession>
<comment type="caution">
    <text evidence="2">The sequence shown here is derived from an EMBL/GenBank/DDBJ whole genome shotgun (WGS) entry which is preliminary data.</text>
</comment>
<feature type="compositionally biased region" description="Polar residues" evidence="1">
    <location>
        <begin position="25"/>
        <end position="38"/>
    </location>
</feature>
<name>A0AAW0C1V6_9AGAR</name>
<feature type="region of interest" description="Disordered" evidence="1">
    <location>
        <begin position="549"/>
        <end position="581"/>
    </location>
</feature>
<feature type="compositionally biased region" description="Polar residues" evidence="1">
    <location>
        <begin position="277"/>
        <end position="286"/>
    </location>
</feature>
<keyword evidence="4" id="KW-1185">Reference proteome</keyword>
<feature type="compositionally biased region" description="Low complexity" evidence="1">
    <location>
        <begin position="13"/>
        <end position="24"/>
    </location>
</feature>
<protein>
    <submittedName>
        <fullName evidence="2">Uncharacterized protein</fullName>
    </submittedName>
</protein>
<reference evidence="2 4" key="1">
    <citation type="submission" date="2024-01" db="EMBL/GenBank/DDBJ databases">
        <title>A draft genome for a cacao thread blight-causing isolate of Paramarasmius palmivorus.</title>
        <authorList>
            <person name="Baruah I.K."/>
            <person name="Bukari Y."/>
            <person name="Amoako-Attah I."/>
            <person name="Meinhardt L.W."/>
            <person name="Bailey B.A."/>
            <person name="Cohen S.P."/>
        </authorList>
    </citation>
    <scope>NUCLEOTIDE SEQUENCE [LARGE SCALE GENOMIC DNA]</scope>
    <source>
        <strain evidence="2 4">GH-12</strain>
    </source>
</reference>
<feature type="region of interest" description="Disordered" evidence="1">
    <location>
        <begin position="1"/>
        <end position="40"/>
    </location>
</feature>
<dbReference type="Proteomes" id="UP001383192">
    <property type="component" value="Unassembled WGS sequence"/>
</dbReference>
<feature type="compositionally biased region" description="Low complexity" evidence="1">
    <location>
        <begin position="310"/>
        <end position="326"/>
    </location>
</feature>
<feature type="region of interest" description="Disordered" evidence="1">
    <location>
        <begin position="105"/>
        <end position="128"/>
    </location>
</feature>
<feature type="compositionally biased region" description="Polar residues" evidence="1">
    <location>
        <begin position="430"/>
        <end position="457"/>
    </location>
</feature>
<feature type="compositionally biased region" description="Basic and acidic residues" evidence="1">
    <location>
        <begin position="563"/>
        <end position="573"/>
    </location>
</feature>
<evidence type="ECO:0000256" key="1">
    <source>
        <dbReference type="SAM" id="MobiDB-lite"/>
    </source>
</evidence>
<dbReference type="EMBL" id="JAYKXP010000063">
    <property type="protein sequence ID" value="KAK7032575.1"/>
    <property type="molecule type" value="Genomic_DNA"/>
</dbReference>
<dbReference type="AlphaFoldDB" id="A0AAW0C1V6"/>